<gene>
    <name evidence="2" type="ORF">Tco025E_09295</name>
</gene>
<dbReference type="AlphaFoldDB" id="A0A422MXZ6"/>
<sequence length="124" mass="13895">MRLRLHPQRASLVYLLRISIGAQSTRRRRAKVHTRVGGIEGLRGNGARQNYPRSCNLTPLSGEGLSVSGWKAGKGPRRVAVTRRRARTTADSTGYPASTQRPPAREGEPPLQQPPKRPRRQRQR</sequence>
<evidence type="ECO:0000313" key="2">
    <source>
        <dbReference type="EMBL" id="RNE98105.1"/>
    </source>
</evidence>
<protein>
    <submittedName>
        <fullName evidence="2">Uncharacterized protein</fullName>
    </submittedName>
</protein>
<dbReference type="RefSeq" id="XP_029223766.1">
    <property type="nucleotide sequence ID" value="XM_029376115.1"/>
</dbReference>
<keyword evidence="3" id="KW-1185">Reference proteome</keyword>
<comment type="caution">
    <text evidence="2">The sequence shown here is derived from an EMBL/GenBank/DDBJ whole genome shotgun (WGS) entry which is preliminary data.</text>
</comment>
<feature type="compositionally biased region" description="Basic residues" evidence="1">
    <location>
        <begin position="74"/>
        <end position="87"/>
    </location>
</feature>
<reference evidence="2 3" key="1">
    <citation type="journal article" date="2018" name="BMC Genomics">
        <title>Genomic comparison of Trypanosoma conorhini and Trypanosoma rangeli to Trypanosoma cruzi strains of high and low virulence.</title>
        <authorList>
            <person name="Bradwell K.R."/>
            <person name="Koparde V.N."/>
            <person name="Matveyev A.V."/>
            <person name="Serrano M.G."/>
            <person name="Alves J.M."/>
            <person name="Parikh H."/>
            <person name="Huang B."/>
            <person name="Lee V."/>
            <person name="Espinosa-Alvarez O."/>
            <person name="Ortiz P.A."/>
            <person name="Costa-Martins A.G."/>
            <person name="Teixeira M.M."/>
            <person name="Buck G.A."/>
        </authorList>
    </citation>
    <scope>NUCLEOTIDE SEQUENCE [LARGE SCALE GENOMIC DNA]</scope>
    <source>
        <strain evidence="2 3">025E</strain>
    </source>
</reference>
<dbReference type="Proteomes" id="UP000284403">
    <property type="component" value="Unassembled WGS sequence"/>
</dbReference>
<dbReference type="GeneID" id="40322906"/>
<accession>A0A422MXZ6</accession>
<proteinExistence type="predicted"/>
<organism evidence="2 3">
    <name type="scientific">Trypanosoma conorhini</name>
    <dbReference type="NCBI Taxonomy" id="83891"/>
    <lineage>
        <taxon>Eukaryota</taxon>
        <taxon>Discoba</taxon>
        <taxon>Euglenozoa</taxon>
        <taxon>Kinetoplastea</taxon>
        <taxon>Metakinetoplastina</taxon>
        <taxon>Trypanosomatida</taxon>
        <taxon>Trypanosomatidae</taxon>
        <taxon>Trypanosoma</taxon>
    </lineage>
</organism>
<evidence type="ECO:0000313" key="3">
    <source>
        <dbReference type="Proteomes" id="UP000284403"/>
    </source>
</evidence>
<name>A0A422MXZ6_9TRYP</name>
<feature type="compositionally biased region" description="Polar residues" evidence="1">
    <location>
        <begin position="91"/>
        <end position="101"/>
    </location>
</feature>
<feature type="region of interest" description="Disordered" evidence="1">
    <location>
        <begin position="68"/>
        <end position="124"/>
    </location>
</feature>
<dbReference type="EMBL" id="MKKU01001065">
    <property type="protein sequence ID" value="RNE98105.1"/>
    <property type="molecule type" value="Genomic_DNA"/>
</dbReference>
<evidence type="ECO:0000256" key="1">
    <source>
        <dbReference type="SAM" id="MobiDB-lite"/>
    </source>
</evidence>